<protein>
    <submittedName>
        <fullName evidence="3">ATP-binding protein</fullName>
    </submittedName>
</protein>
<gene>
    <name evidence="3" type="ORF">GCM10009681_18020</name>
</gene>
<dbReference type="Pfam" id="PF03008">
    <property type="entry name" value="DUF234"/>
    <property type="match status" value="1"/>
</dbReference>
<keyword evidence="4" id="KW-1185">Reference proteome</keyword>
<dbReference type="InterPro" id="IPR041664">
    <property type="entry name" value="AAA_16"/>
</dbReference>
<evidence type="ECO:0000259" key="2">
    <source>
        <dbReference type="Pfam" id="PF13191"/>
    </source>
</evidence>
<feature type="domain" description="DUF234" evidence="1">
    <location>
        <begin position="325"/>
        <end position="419"/>
    </location>
</feature>
<accession>A0ABN2K2X4</accession>
<dbReference type="GO" id="GO:0005524">
    <property type="term" value="F:ATP binding"/>
    <property type="evidence" value="ECO:0007669"/>
    <property type="project" value="UniProtKB-KW"/>
</dbReference>
<keyword evidence="3" id="KW-0067">ATP-binding</keyword>
<evidence type="ECO:0000259" key="1">
    <source>
        <dbReference type="Pfam" id="PF03008"/>
    </source>
</evidence>
<dbReference type="Proteomes" id="UP001500655">
    <property type="component" value="Unassembled WGS sequence"/>
</dbReference>
<dbReference type="SUPFAM" id="SSF52540">
    <property type="entry name" value="P-loop containing nucleoside triphosphate hydrolases"/>
    <property type="match status" value="1"/>
</dbReference>
<dbReference type="RefSeq" id="WP_344078865.1">
    <property type="nucleotide sequence ID" value="NZ_BAAALS010000007.1"/>
</dbReference>
<dbReference type="Pfam" id="PF13191">
    <property type="entry name" value="AAA_16"/>
    <property type="match status" value="1"/>
</dbReference>
<dbReference type="PANTHER" id="PTHR34704:SF1">
    <property type="entry name" value="ATPASE"/>
    <property type="match status" value="1"/>
</dbReference>
<keyword evidence="3" id="KW-0547">Nucleotide-binding</keyword>
<evidence type="ECO:0000313" key="3">
    <source>
        <dbReference type="EMBL" id="GAA1747242.1"/>
    </source>
</evidence>
<feature type="domain" description="Orc1-like AAA ATPase" evidence="2">
    <location>
        <begin position="4"/>
        <end position="125"/>
    </location>
</feature>
<dbReference type="EMBL" id="BAAALS010000007">
    <property type="protein sequence ID" value="GAA1747242.1"/>
    <property type="molecule type" value="Genomic_DNA"/>
</dbReference>
<name>A0ABN2K2X4_9ACTN</name>
<dbReference type="Gene3D" id="3.40.50.300">
    <property type="entry name" value="P-loop containing nucleotide triphosphate hydrolases"/>
    <property type="match status" value="1"/>
</dbReference>
<reference evidence="3 4" key="1">
    <citation type="journal article" date="2019" name="Int. J. Syst. Evol. Microbiol.">
        <title>The Global Catalogue of Microorganisms (GCM) 10K type strain sequencing project: providing services to taxonomists for standard genome sequencing and annotation.</title>
        <authorList>
            <consortium name="The Broad Institute Genomics Platform"/>
            <consortium name="The Broad Institute Genome Sequencing Center for Infectious Disease"/>
            <person name="Wu L."/>
            <person name="Ma J."/>
        </authorList>
    </citation>
    <scope>NUCLEOTIDE SEQUENCE [LARGE SCALE GENOMIC DNA]</scope>
    <source>
        <strain evidence="3 4">JCM 13249</strain>
    </source>
</reference>
<sequence length="478" mass="51475">MDGFVGRQQEIAALDAMLARVRGGGRAGRPGRAILMRGRRRVGKSRLVEEFIERAGVPSLFFTASAQPTAQAELRLFAQAAQSCDLPAAATFAGQAPQTWDAALTLLAAALPTDRPSVVVLDEMPYLMATDAGFEGTLQKIFDRELSRRPVLLICVGSDLAMMEALNEYGRPFHQRATEMVVPALDPADIAEMLDLPAEDAFDAYLVSGGLPLVLDEWPAGRPALDYLAGAVPDPTSALLVSGERALAAEFPPDSHARVVLGAIGAGERSFSLIARAAGGLAPASLSRALQLLTAKRVVDALTPLSTQPSRETRYVVADPHLRFWLALLGPYLPQIERGRGDLVLDRIRTQWSSWRGRAIEPVVREALRRLPDGRLPADTAVVGGYWTRTNDPEIDLVGADREPVARRVTLVGSIKWLERRPFDGHDLGRLLAHRDRLPGADGTTPLLAVARAGVAAGLDVPCVGPEDLLAAYRRPAT</sequence>
<dbReference type="PANTHER" id="PTHR34704">
    <property type="entry name" value="ATPASE"/>
    <property type="match status" value="1"/>
</dbReference>
<evidence type="ECO:0000313" key="4">
    <source>
        <dbReference type="Proteomes" id="UP001500655"/>
    </source>
</evidence>
<proteinExistence type="predicted"/>
<comment type="caution">
    <text evidence="3">The sequence shown here is derived from an EMBL/GenBank/DDBJ whole genome shotgun (WGS) entry which is preliminary data.</text>
</comment>
<dbReference type="InterPro" id="IPR027417">
    <property type="entry name" value="P-loop_NTPase"/>
</dbReference>
<dbReference type="InterPro" id="IPR004256">
    <property type="entry name" value="DUF234"/>
</dbReference>
<organism evidence="3 4">
    <name type="scientific">Luedemannella helvata</name>
    <dbReference type="NCBI Taxonomy" id="349315"/>
    <lineage>
        <taxon>Bacteria</taxon>
        <taxon>Bacillati</taxon>
        <taxon>Actinomycetota</taxon>
        <taxon>Actinomycetes</taxon>
        <taxon>Micromonosporales</taxon>
        <taxon>Micromonosporaceae</taxon>
        <taxon>Luedemannella</taxon>
    </lineage>
</organism>